<evidence type="ECO:0000256" key="3">
    <source>
        <dbReference type="PROSITE-ProRule" id="PRU00283"/>
    </source>
</evidence>
<comment type="similarity">
    <text evidence="3 4">Belongs to the TRAFAC class myosin-kinesin ATPase superfamily. Kinesin family.</text>
</comment>
<evidence type="ECO:0000313" key="7">
    <source>
        <dbReference type="EMBL" id="CAD9430068.1"/>
    </source>
</evidence>
<dbReference type="GO" id="GO:0005874">
    <property type="term" value="C:microtubule"/>
    <property type="evidence" value="ECO:0007669"/>
    <property type="project" value="UniProtKB-KW"/>
</dbReference>
<evidence type="ECO:0000256" key="5">
    <source>
        <dbReference type="SAM" id="MobiDB-lite"/>
    </source>
</evidence>
<reference evidence="7" key="1">
    <citation type="submission" date="2021-01" db="EMBL/GenBank/DDBJ databases">
        <authorList>
            <person name="Corre E."/>
            <person name="Pelletier E."/>
            <person name="Niang G."/>
            <person name="Scheremetjew M."/>
            <person name="Finn R."/>
            <person name="Kale V."/>
            <person name="Holt S."/>
            <person name="Cochrane G."/>
            <person name="Meng A."/>
            <person name="Brown T."/>
            <person name="Cohen L."/>
        </authorList>
    </citation>
    <scope>NUCLEOTIDE SEQUENCE</scope>
    <source>
        <strain evidence="7">UTEX LB 985</strain>
    </source>
</reference>
<name>A0A7S2G3A1_9EUKA</name>
<dbReference type="InterPro" id="IPR027640">
    <property type="entry name" value="Kinesin-like_fam"/>
</dbReference>
<dbReference type="GO" id="GO:0003777">
    <property type="term" value="F:microtubule motor activity"/>
    <property type="evidence" value="ECO:0007669"/>
    <property type="project" value="InterPro"/>
</dbReference>
<dbReference type="AlphaFoldDB" id="A0A7S2G3A1"/>
<dbReference type="PRINTS" id="PR00380">
    <property type="entry name" value="KINESINHEAVY"/>
</dbReference>
<dbReference type="InterPro" id="IPR019821">
    <property type="entry name" value="Kinesin_motor_CS"/>
</dbReference>
<feature type="region of interest" description="Disordered" evidence="5">
    <location>
        <begin position="248"/>
        <end position="276"/>
    </location>
</feature>
<accession>A0A7S2G3A1</accession>
<dbReference type="PANTHER" id="PTHR47972:SF28">
    <property type="entry name" value="KINESIN-LIKE PROTEIN KLP-3"/>
    <property type="match status" value="1"/>
</dbReference>
<keyword evidence="4" id="KW-0493">Microtubule</keyword>
<dbReference type="GO" id="GO:0008017">
    <property type="term" value="F:microtubule binding"/>
    <property type="evidence" value="ECO:0007669"/>
    <property type="project" value="InterPro"/>
</dbReference>
<dbReference type="InterPro" id="IPR027417">
    <property type="entry name" value="P-loop_NTPase"/>
</dbReference>
<organism evidence="7">
    <name type="scientific">Haptolina brevifila</name>
    <dbReference type="NCBI Taxonomy" id="156173"/>
    <lineage>
        <taxon>Eukaryota</taxon>
        <taxon>Haptista</taxon>
        <taxon>Haptophyta</taxon>
        <taxon>Prymnesiophyceae</taxon>
        <taxon>Prymnesiales</taxon>
        <taxon>Prymnesiaceae</taxon>
        <taxon>Haptolina</taxon>
    </lineage>
</organism>
<feature type="domain" description="Kinesin motor" evidence="6">
    <location>
        <begin position="1"/>
        <end position="219"/>
    </location>
</feature>
<dbReference type="Gene3D" id="3.40.850.10">
    <property type="entry name" value="Kinesin motor domain"/>
    <property type="match status" value="1"/>
</dbReference>
<sequence length="276" mass="29687">MAKIFDCIADRAGNYQHECFLSMIEIYNENIRDLLRDPKADTSKLKYDIMRDQLVGMYVKDLTSEQCHTASHAKTLLTSGDKHRAVSATGLNDVSSRSHMVVTLTVRTKNLRSGDYYVGKLSLVDLAGSERLSKSGTTGQAQKESMAINKSLSALGTVIAALASSEKHVPFRDSKLTYLLQDSLGGNSKTLMFVNCGPSQDNCAETINSLNFASRAKSVALGKATKNREDVMPEGKTGKASTVMAAANKLGNDEGGSTARKEGGAATPRKIGAKKK</sequence>
<keyword evidence="4" id="KW-0505">Motor protein</keyword>
<dbReference type="SMART" id="SM00129">
    <property type="entry name" value="KISc"/>
    <property type="match status" value="1"/>
</dbReference>
<dbReference type="InterPro" id="IPR001752">
    <property type="entry name" value="Kinesin_motor_dom"/>
</dbReference>
<dbReference type="EMBL" id="HBGU01018559">
    <property type="protein sequence ID" value="CAD9430068.1"/>
    <property type="molecule type" value="Transcribed_RNA"/>
</dbReference>
<proteinExistence type="inferred from homology"/>
<dbReference type="PANTHER" id="PTHR47972">
    <property type="entry name" value="KINESIN-LIKE PROTEIN KLP-3"/>
    <property type="match status" value="1"/>
</dbReference>
<dbReference type="GO" id="GO:0005524">
    <property type="term" value="F:ATP binding"/>
    <property type="evidence" value="ECO:0007669"/>
    <property type="project" value="UniProtKB-KW"/>
</dbReference>
<dbReference type="PROSITE" id="PS50067">
    <property type="entry name" value="KINESIN_MOTOR_2"/>
    <property type="match status" value="1"/>
</dbReference>
<protein>
    <recommendedName>
        <fullName evidence="4">Kinesin-like protein</fullName>
    </recommendedName>
</protein>
<comment type="caution">
    <text evidence="3">Lacks conserved residue(s) required for the propagation of feature annotation.</text>
</comment>
<evidence type="ECO:0000259" key="6">
    <source>
        <dbReference type="PROSITE" id="PS50067"/>
    </source>
</evidence>
<evidence type="ECO:0000256" key="1">
    <source>
        <dbReference type="ARBA" id="ARBA00022741"/>
    </source>
</evidence>
<dbReference type="PROSITE" id="PS00411">
    <property type="entry name" value="KINESIN_MOTOR_1"/>
    <property type="match status" value="1"/>
</dbReference>
<dbReference type="SUPFAM" id="SSF52540">
    <property type="entry name" value="P-loop containing nucleoside triphosphate hydrolases"/>
    <property type="match status" value="1"/>
</dbReference>
<gene>
    <name evidence="7" type="ORF">CBRE1094_LOCUS10079</name>
</gene>
<keyword evidence="2 4" id="KW-0067">ATP-binding</keyword>
<evidence type="ECO:0000256" key="2">
    <source>
        <dbReference type="ARBA" id="ARBA00022840"/>
    </source>
</evidence>
<keyword evidence="1 4" id="KW-0547">Nucleotide-binding</keyword>
<evidence type="ECO:0000256" key="4">
    <source>
        <dbReference type="RuleBase" id="RU000394"/>
    </source>
</evidence>
<dbReference type="GO" id="GO:0007018">
    <property type="term" value="P:microtubule-based movement"/>
    <property type="evidence" value="ECO:0007669"/>
    <property type="project" value="InterPro"/>
</dbReference>
<dbReference type="InterPro" id="IPR036961">
    <property type="entry name" value="Kinesin_motor_dom_sf"/>
</dbReference>
<dbReference type="Pfam" id="PF00225">
    <property type="entry name" value="Kinesin"/>
    <property type="match status" value="1"/>
</dbReference>